<evidence type="ECO:0000313" key="2">
    <source>
        <dbReference type="Proteomes" id="UP000095552"/>
    </source>
</evidence>
<dbReference type="STRING" id="1563681.BFP71_12695"/>
<organism evidence="1 2">
    <name type="scientific">Roseivirga misakiensis</name>
    <dbReference type="NCBI Taxonomy" id="1563681"/>
    <lineage>
        <taxon>Bacteria</taxon>
        <taxon>Pseudomonadati</taxon>
        <taxon>Bacteroidota</taxon>
        <taxon>Cytophagia</taxon>
        <taxon>Cytophagales</taxon>
        <taxon>Roseivirgaceae</taxon>
        <taxon>Roseivirga</taxon>
    </lineage>
</organism>
<name>A0A1E5SYZ7_9BACT</name>
<comment type="caution">
    <text evidence="1">The sequence shown here is derived from an EMBL/GenBank/DDBJ whole genome shotgun (WGS) entry which is preliminary data.</text>
</comment>
<evidence type="ECO:0000313" key="1">
    <source>
        <dbReference type="EMBL" id="OEK04335.1"/>
    </source>
</evidence>
<dbReference type="PROSITE" id="PS51257">
    <property type="entry name" value="PROKAR_LIPOPROTEIN"/>
    <property type="match status" value="1"/>
</dbReference>
<dbReference type="AlphaFoldDB" id="A0A1E5SYZ7"/>
<reference evidence="1 2" key="1">
    <citation type="submission" date="2016-08" db="EMBL/GenBank/DDBJ databases">
        <title>Draft genome of Fabibacter sp. strain SK-8.</title>
        <authorList>
            <person name="Wong S.-K."/>
            <person name="Hamasaki K."/>
            <person name="Yoshizawa S."/>
        </authorList>
    </citation>
    <scope>NUCLEOTIDE SEQUENCE [LARGE SCALE GENOMIC DNA]</scope>
    <source>
        <strain evidence="1 2">SK-8</strain>
    </source>
</reference>
<dbReference type="EMBL" id="MDGQ01000005">
    <property type="protein sequence ID" value="OEK04335.1"/>
    <property type="molecule type" value="Genomic_DNA"/>
</dbReference>
<protein>
    <submittedName>
        <fullName evidence="1">Uncharacterized protein</fullName>
    </submittedName>
</protein>
<gene>
    <name evidence="1" type="ORF">BFP71_12695</name>
</gene>
<accession>A0A1E5SYZ7</accession>
<sequence length="156" mass="18088">MIRLGNHLVIVLVLFLLCGCSNRKKAQFEKVLSESGLIDNRILEDDLIYIIIPGQGCPSCLKMAQEFLKASNFKQSEFHFILTFYESRKRLKLIYGDSVLFRKNVYLDENSLFHNGGFYSMYPTVIKYGPSGFKLKNMDPNSYDIWRSLELGSYDF</sequence>
<proteinExistence type="predicted"/>
<keyword evidence="2" id="KW-1185">Reference proteome</keyword>
<dbReference type="Proteomes" id="UP000095552">
    <property type="component" value="Unassembled WGS sequence"/>
</dbReference>